<organism evidence="7 8">
    <name type="scientific">Nocardiopsis ansamitocini</name>
    <dbReference type="NCBI Taxonomy" id="1670832"/>
    <lineage>
        <taxon>Bacteria</taxon>
        <taxon>Bacillati</taxon>
        <taxon>Actinomycetota</taxon>
        <taxon>Actinomycetes</taxon>
        <taxon>Streptosporangiales</taxon>
        <taxon>Nocardiopsidaceae</taxon>
        <taxon>Nocardiopsis</taxon>
    </lineage>
</organism>
<evidence type="ECO:0000313" key="7">
    <source>
        <dbReference type="EMBL" id="GLU45927.1"/>
    </source>
</evidence>
<reference evidence="7" key="1">
    <citation type="submission" date="2023-02" db="EMBL/GenBank/DDBJ databases">
        <title>Nocardiopsis ansamitocini NBRC 112285.</title>
        <authorList>
            <person name="Ichikawa N."/>
            <person name="Sato H."/>
            <person name="Tonouchi N."/>
        </authorList>
    </citation>
    <scope>NUCLEOTIDE SEQUENCE</scope>
    <source>
        <strain evidence="7">NBRC 112285</strain>
    </source>
</reference>
<evidence type="ECO:0000256" key="5">
    <source>
        <dbReference type="SAM" id="MobiDB-lite"/>
    </source>
</evidence>
<keyword evidence="8" id="KW-1185">Reference proteome</keyword>
<keyword evidence="2 6" id="KW-0812">Transmembrane</keyword>
<feature type="region of interest" description="Disordered" evidence="5">
    <location>
        <begin position="1"/>
        <end position="29"/>
    </location>
</feature>
<dbReference type="EMBL" id="BSQG01000001">
    <property type="protein sequence ID" value="GLU45927.1"/>
    <property type="molecule type" value="Genomic_DNA"/>
</dbReference>
<keyword evidence="3 6" id="KW-1133">Transmembrane helix</keyword>
<evidence type="ECO:0000313" key="8">
    <source>
        <dbReference type="Proteomes" id="UP001165092"/>
    </source>
</evidence>
<keyword evidence="4 6" id="KW-0472">Membrane</keyword>
<name>A0A9W6P2I7_9ACTN</name>
<gene>
    <name evidence="7" type="ORF">Nans01_02780</name>
</gene>
<evidence type="ECO:0000256" key="1">
    <source>
        <dbReference type="ARBA" id="ARBA00004370"/>
    </source>
</evidence>
<dbReference type="PANTHER" id="PTHR14948:SF25">
    <property type="entry name" value="DUF4190 DOMAIN-CONTAINING PROTEIN"/>
    <property type="match status" value="1"/>
</dbReference>
<evidence type="ECO:0008006" key="9">
    <source>
        <dbReference type="Google" id="ProtNLM"/>
    </source>
</evidence>
<feature type="compositionally biased region" description="Gly residues" evidence="5">
    <location>
        <begin position="11"/>
        <end position="29"/>
    </location>
</feature>
<dbReference type="RefSeq" id="WP_285756800.1">
    <property type="nucleotide sequence ID" value="NZ_BSQG01000001.1"/>
</dbReference>
<dbReference type="AlphaFoldDB" id="A0A9W6P2I7"/>
<feature type="transmembrane region" description="Helical" evidence="6">
    <location>
        <begin position="87"/>
        <end position="114"/>
    </location>
</feature>
<dbReference type="Proteomes" id="UP001165092">
    <property type="component" value="Unassembled WGS sequence"/>
</dbReference>
<comment type="caution">
    <text evidence="7">The sequence shown here is derived from an EMBL/GenBank/DDBJ whole genome shotgun (WGS) entry which is preliminary data.</text>
</comment>
<dbReference type="PANTHER" id="PTHR14948">
    <property type="entry name" value="NG5"/>
    <property type="match status" value="1"/>
</dbReference>
<evidence type="ECO:0000256" key="6">
    <source>
        <dbReference type="SAM" id="Phobius"/>
    </source>
</evidence>
<dbReference type="Pfam" id="PF04505">
    <property type="entry name" value="CD225"/>
    <property type="match status" value="1"/>
</dbReference>
<proteinExistence type="predicted"/>
<feature type="transmembrane region" description="Helical" evidence="6">
    <location>
        <begin position="39"/>
        <end position="61"/>
    </location>
</feature>
<sequence>MSYGPPSGPQNPGGYGPPGGYPGGGPAGYPGGGQPPENYLIWAILSTLFCCLPLGVASIVFSSQVNSKWAVGDYAGAQEASEKAKKFAIWSAIGAVVAWVLIIIFYAIVIAAAVNSSGTY</sequence>
<comment type="subcellular location">
    <subcellularLocation>
        <location evidence="1">Membrane</location>
    </subcellularLocation>
</comment>
<protein>
    <recommendedName>
        <fullName evidence="9">Interferon-induced transmembrane protein</fullName>
    </recommendedName>
</protein>
<evidence type="ECO:0000256" key="2">
    <source>
        <dbReference type="ARBA" id="ARBA00022692"/>
    </source>
</evidence>
<accession>A0A9W6P2I7</accession>
<evidence type="ECO:0000256" key="3">
    <source>
        <dbReference type="ARBA" id="ARBA00022989"/>
    </source>
</evidence>
<evidence type="ECO:0000256" key="4">
    <source>
        <dbReference type="ARBA" id="ARBA00023136"/>
    </source>
</evidence>
<dbReference type="GO" id="GO:0016020">
    <property type="term" value="C:membrane"/>
    <property type="evidence" value="ECO:0007669"/>
    <property type="project" value="UniProtKB-SubCell"/>
</dbReference>
<dbReference type="InterPro" id="IPR007593">
    <property type="entry name" value="CD225/Dispanin_fam"/>
</dbReference>
<dbReference type="InterPro" id="IPR051423">
    <property type="entry name" value="CD225/Dispanin"/>
</dbReference>